<proteinExistence type="predicted"/>
<gene>
    <name evidence="1" type="ORF">DDR33_24255</name>
</gene>
<dbReference type="RefSeq" id="WP_109418391.1">
    <property type="nucleotide sequence ID" value="NZ_QEAS01000037.1"/>
</dbReference>
<name>A0A2U2P9N7_9SPHI</name>
<evidence type="ECO:0000313" key="2">
    <source>
        <dbReference type="Proteomes" id="UP000245647"/>
    </source>
</evidence>
<keyword evidence="2" id="KW-1185">Reference proteome</keyword>
<dbReference type="Proteomes" id="UP000245647">
    <property type="component" value="Unassembled WGS sequence"/>
</dbReference>
<dbReference type="EMBL" id="QEAS01000037">
    <property type="protein sequence ID" value="PWG78055.1"/>
    <property type="molecule type" value="Genomic_DNA"/>
</dbReference>
<organism evidence="1 2">
    <name type="scientific">Pararcticibacter amylolyticus</name>
    <dbReference type="NCBI Taxonomy" id="2173175"/>
    <lineage>
        <taxon>Bacteria</taxon>
        <taxon>Pseudomonadati</taxon>
        <taxon>Bacteroidota</taxon>
        <taxon>Sphingobacteriia</taxon>
        <taxon>Sphingobacteriales</taxon>
        <taxon>Sphingobacteriaceae</taxon>
        <taxon>Pararcticibacter</taxon>
    </lineage>
</organism>
<evidence type="ECO:0000313" key="1">
    <source>
        <dbReference type="EMBL" id="PWG78055.1"/>
    </source>
</evidence>
<sequence length="400" mass="46711">MSKREFDVDELLGGLFPKESLSDIFEKRLKELDMLPTQSLDILGIEYRALQGFLNGSKKMIDATNIFRLANFLKMPRDKVASLFLDALEKNFSDSDYPQSKIDFIKANFDLAALRKAGFINSITHYRNIENQINRRFGYASIFEYKPVNKGIAFSSGMIQPKNLQSRQVWIKNAIERFERLNNPYPYDRDRLIKYIPSIRWQCTNVSEGLHYVISDLYRLGVSVLYQSPLSNLHIRGATLVINEKPCIVLTNYRNFYPTLWFALIHEIYHTLFDLDEIKTNVYHVSDDDAKDLALKEKENKADCFARDYLFSKDKLAAVRPHINNSSFVNTFAEKNQIHPSFIYLFYAYDSGNDDTKAWQRAQKYNPPFDELIDMLDLKWTDEISIDENIKALKNTQIYN</sequence>
<comment type="caution">
    <text evidence="1">The sequence shown here is derived from an EMBL/GenBank/DDBJ whole genome shotgun (WGS) entry which is preliminary data.</text>
</comment>
<reference evidence="1 2" key="1">
    <citation type="submission" date="2018-04" db="EMBL/GenBank/DDBJ databases">
        <title>Pedobacter chongqingensis sp. nov., isolated from a rottenly hemp rope.</title>
        <authorList>
            <person name="Cai Y."/>
        </authorList>
    </citation>
    <scope>NUCLEOTIDE SEQUENCE [LARGE SCALE GENOMIC DNA]</scope>
    <source>
        <strain evidence="1 2">FJ4-8</strain>
    </source>
</reference>
<dbReference type="AlphaFoldDB" id="A0A2U2P9N7"/>
<evidence type="ECO:0008006" key="3">
    <source>
        <dbReference type="Google" id="ProtNLM"/>
    </source>
</evidence>
<dbReference type="OrthoDB" id="9796786at2"/>
<accession>A0A2U2P9N7</accession>
<protein>
    <recommendedName>
        <fullName evidence="3">IrrE N-terminal-like domain-containing protein</fullName>
    </recommendedName>
</protein>